<dbReference type="AlphaFoldDB" id="A0A163JJ40"/>
<dbReference type="InParanoid" id="A0A163JJ40"/>
<keyword evidence="3" id="KW-1185">Reference proteome</keyword>
<reference evidence="2" key="1">
    <citation type="submission" date="2016-04" db="EMBL/GenBank/DDBJ databases">
        <authorList>
            <person name="Evans L.H."/>
            <person name="Alamgir A."/>
            <person name="Owens N."/>
            <person name="Weber N.D."/>
            <person name="Virtaneva K."/>
            <person name="Barbian K."/>
            <person name="Babar A."/>
            <person name="Rosenke K."/>
        </authorList>
    </citation>
    <scope>NUCLEOTIDE SEQUENCE [LARGE SCALE GENOMIC DNA]</scope>
    <source>
        <strain evidence="2">CBS 101.48</strain>
    </source>
</reference>
<proteinExistence type="predicted"/>
<evidence type="ECO:0000313" key="2">
    <source>
        <dbReference type="EMBL" id="SAL99684.1"/>
    </source>
</evidence>
<organism evidence="2">
    <name type="scientific">Absidia glauca</name>
    <name type="common">Pin mould</name>
    <dbReference type="NCBI Taxonomy" id="4829"/>
    <lineage>
        <taxon>Eukaryota</taxon>
        <taxon>Fungi</taxon>
        <taxon>Fungi incertae sedis</taxon>
        <taxon>Mucoromycota</taxon>
        <taxon>Mucoromycotina</taxon>
        <taxon>Mucoromycetes</taxon>
        <taxon>Mucorales</taxon>
        <taxon>Cunninghamellaceae</taxon>
        <taxon>Absidia</taxon>
    </lineage>
</organism>
<dbReference type="InterPro" id="IPR036047">
    <property type="entry name" value="F-box-like_dom_sf"/>
</dbReference>
<feature type="domain" description="F-box" evidence="1">
    <location>
        <begin position="2"/>
        <end position="47"/>
    </location>
</feature>
<dbReference type="InterPro" id="IPR001810">
    <property type="entry name" value="F-box_dom"/>
</dbReference>
<dbReference type="EMBL" id="LT552960">
    <property type="protein sequence ID" value="SAL99684.1"/>
    <property type="molecule type" value="Genomic_DNA"/>
</dbReference>
<evidence type="ECO:0000259" key="1">
    <source>
        <dbReference type="PROSITE" id="PS50181"/>
    </source>
</evidence>
<dbReference type="Proteomes" id="UP000078561">
    <property type="component" value="Unassembled WGS sequence"/>
</dbReference>
<gene>
    <name evidence="2" type="primary">ABSGL_05329.1 scaffold 6959</name>
</gene>
<dbReference type="CDD" id="cd09917">
    <property type="entry name" value="F-box_SF"/>
    <property type="match status" value="1"/>
</dbReference>
<name>A0A163JJ40_ABSGL</name>
<accession>A0A163JJ40</accession>
<dbReference type="Pfam" id="PF12937">
    <property type="entry name" value="F-box-like"/>
    <property type="match status" value="1"/>
</dbReference>
<dbReference type="OrthoDB" id="10677742at2759"/>
<dbReference type="SUPFAM" id="SSF52047">
    <property type="entry name" value="RNI-like"/>
    <property type="match status" value="1"/>
</dbReference>
<dbReference type="STRING" id="4829.A0A163JJ40"/>
<evidence type="ECO:0000313" key="3">
    <source>
        <dbReference type="Proteomes" id="UP000078561"/>
    </source>
</evidence>
<dbReference type="SUPFAM" id="SSF81383">
    <property type="entry name" value="F-box domain"/>
    <property type="match status" value="1"/>
</dbReference>
<sequence>MASGIGDLPHEVLCMIFGQLPHSDCSSLRMVNSTWDAILRVLVLQDLSICPDTISPILSTMERSLASNNPNVPMSHLVKNVYTQCSEGVSGPDLNHLARLCPNITTFHVNHHLLETLDLDDDDAFDCDQEPDTTHLASFFAALAPSLTTLVLQKAIPSSFVYKVALPHLVNLVELDFKHSGGRNSYLSLMRQNYMDFDDFMNFIQDSCPQLRSLAMNKGGRSMKEALLDMKRLQRQSVSEIQATLSTWSDNIRPWSALTSLRLDICVRNEPRDRDWGTVMLLYLAVKYAGLQHLGLNLRCSPISSAYGGARLMNLRPTDGDLNLCRALSSTLASSNDLCRQHVFSTLRSVSLNNIPLQHTTNIILFRHDSASMHFTQSSTRQSVSLYNNPLQHTTNINLFRHDSASMLFTRSSTVQPTPVPSSLKKLVLSNCFGGFIGSEGRNLLQSDFFQQRIFDRSLTSLTLNDGALDFPAVLRKIDPTTNLIAHLDLQICSSDYGSVPFDMVLDRFPRLKHLRLSNLWLSEQSTDLYRPPHPLEQLYIHQAVIVSSDLFWLVSDRCRDLTDLTLTNLNIVKTPLPVSCLEVTHGYFGKDVKSPLHQKNVTWIWMPHTHLSSLVISPHMDRNGHRYRYRHTSHVILPHSPELPPSLYCVKEHAGGDGQPQMQLCTSKLTDDILHGKAALRQSKSDLNHQDKSLHNLIRKNGLVALHFGKIKDLCFK</sequence>
<protein>
    <recommendedName>
        <fullName evidence="1">F-box domain-containing protein</fullName>
    </recommendedName>
</protein>
<dbReference type="PROSITE" id="PS50181">
    <property type="entry name" value="FBOX"/>
    <property type="match status" value="1"/>
</dbReference>